<dbReference type="Gene3D" id="2.60.120.480">
    <property type="entry name" value="Ureidoglycolate hydrolase"/>
    <property type="match status" value="1"/>
</dbReference>
<comment type="catalytic activity">
    <reaction evidence="4">
        <text>(S)-ureidoglycolate = urea + glyoxylate</text>
        <dbReference type="Rhea" id="RHEA:11304"/>
        <dbReference type="ChEBI" id="CHEBI:16199"/>
        <dbReference type="ChEBI" id="CHEBI:36655"/>
        <dbReference type="ChEBI" id="CHEBI:57296"/>
        <dbReference type="EC" id="4.3.2.3"/>
    </reaction>
</comment>
<keyword evidence="2" id="KW-0659">Purine metabolism</keyword>
<keyword evidence="3" id="KW-0456">Lyase</keyword>
<name>A0A0S7BRB8_9CHLR</name>
<proteinExistence type="predicted"/>
<dbReference type="InterPro" id="IPR007247">
    <property type="entry name" value="Ureidogly_lyase"/>
</dbReference>
<gene>
    <name evidence="5" type="ORF">ATC1_13172</name>
</gene>
<dbReference type="EMBL" id="DF968181">
    <property type="protein sequence ID" value="GAP40206.1"/>
    <property type="molecule type" value="Genomic_DNA"/>
</dbReference>
<dbReference type="InterPro" id="IPR024060">
    <property type="entry name" value="Ureidoglycolate_lyase_dom_sf"/>
</dbReference>
<evidence type="ECO:0000256" key="2">
    <source>
        <dbReference type="ARBA" id="ARBA00022631"/>
    </source>
</evidence>
<keyword evidence="6" id="KW-1185">Reference proteome</keyword>
<comment type="subunit">
    <text evidence="1">Homodimer.</text>
</comment>
<dbReference type="Pfam" id="PF04115">
    <property type="entry name" value="Ureidogly_lyase"/>
    <property type="match status" value="1"/>
</dbReference>
<evidence type="ECO:0000256" key="3">
    <source>
        <dbReference type="ARBA" id="ARBA00023239"/>
    </source>
</evidence>
<protein>
    <submittedName>
        <fullName evidence="5">Ureidoglycolate hydrolase</fullName>
    </submittedName>
</protein>
<evidence type="ECO:0000313" key="5">
    <source>
        <dbReference type="EMBL" id="GAP40206.1"/>
    </source>
</evidence>
<evidence type="ECO:0000256" key="1">
    <source>
        <dbReference type="ARBA" id="ARBA00011738"/>
    </source>
</evidence>
<dbReference type="AlphaFoldDB" id="A0A0S7BRB8"/>
<dbReference type="RefSeq" id="WP_062283961.1">
    <property type="nucleotide sequence ID" value="NZ_DF968181.1"/>
</dbReference>
<dbReference type="GO" id="GO:0000256">
    <property type="term" value="P:allantoin catabolic process"/>
    <property type="evidence" value="ECO:0007669"/>
    <property type="project" value="InterPro"/>
</dbReference>
<evidence type="ECO:0000313" key="6">
    <source>
        <dbReference type="Proteomes" id="UP000053370"/>
    </source>
</evidence>
<evidence type="ECO:0000256" key="4">
    <source>
        <dbReference type="ARBA" id="ARBA00047684"/>
    </source>
</evidence>
<dbReference type="GO" id="GO:0004848">
    <property type="term" value="F:ureidoglycolate hydrolase activity"/>
    <property type="evidence" value="ECO:0007669"/>
    <property type="project" value="InterPro"/>
</dbReference>
<accession>A0A0S7BRB8</accession>
<reference evidence="5" key="1">
    <citation type="journal article" date="2015" name="Genome Announc.">
        <title>Draft Genome Sequence of Anaerolineae Strain TC1, a Novel Isolate from a Methanogenic Wastewater Treatment System.</title>
        <authorList>
            <person name="Matsuura N."/>
            <person name="Tourlousse D.M."/>
            <person name="Sun L."/>
            <person name="Toyonaga M."/>
            <person name="Kuroda K."/>
            <person name="Ohashi A."/>
            <person name="Cruz R."/>
            <person name="Yamaguchi T."/>
            <person name="Sekiguchi Y."/>
        </authorList>
    </citation>
    <scope>NUCLEOTIDE SEQUENCE [LARGE SCALE GENOMIC DNA]</scope>
    <source>
        <strain evidence="5">TC1</strain>
    </source>
</reference>
<dbReference type="OrthoDB" id="1956643at2"/>
<dbReference type="GO" id="GO:0006144">
    <property type="term" value="P:purine nucleobase metabolic process"/>
    <property type="evidence" value="ECO:0007669"/>
    <property type="project" value="UniProtKB-KW"/>
</dbReference>
<sequence length="160" mass="17773">MKTIKAQKLSKDAFSPYGQFFDFLNPTGFSLGSFFPDKALMPVSSGIPVGFSPLVVEKTAACIVEKSEYHNYAQEAILPIDCDILIHVAPASKQPVPQLTEAFIVPKGTLVVLRTGVWHLAPFPIDQEKAHILIGLPERTYMNDCIVVDYSKEDFMQIEI</sequence>
<dbReference type="InterPro" id="IPR011051">
    <property type="entry name" value="RmlC_Cupin_sf"/>
</dbReference>
<dbReference type="STRING" id="1678840.ATC1_13172"/>
<dbReference type="GO" id="GO:0050385">
    <property type="term" value="F:ureidoglycolate lyase activity"/>
    <property type="evidence" value="ECO:0007669"/>
    <property type="project" value="UniProtKB-EC"/>
</dbReference>
<keyword evidence="5" id="KW-0378">Hydrolase</keyword>
<dbReference type="Proteomes" id="UP000053370">
    <property type="component" value="Unassembled WGS sequence"/>
</dbReference>
<dbReference type="SUPFAM" id="SSF51182">
    <property type="entry name" value="RmlC-like cupins"/>
    <property type="match status" value="1"/>
</dbReference>
<organism evidence="5">
    <name type="scientific">Flexilinea flocculi</name>
    <dbReference type="NCBI Taxonomy" id="1678840"/>
    <lineage>
        <taxon>Bacteria</taxon>
        <taxon>Bacillati</taxon>
        <taxon>Chloroflexota</taxon>
        <taxon>Anaerolineae</taxon>
        <taxon>Anaerolineales</taxon>
        <taxon>Anaerolineaceae</taxon>
        <taxon>Flexilinea</taxon>
    </lineage>
</organism>